<dbReference type="RefSeq" id="WP_371438090.1">
    <property type="nucleotide sequence ID" value="NZ_JBHSRS010000083.1"/>
</dbReference>
<evidence type="ECO:0000259" key="1">
    <source>
        <dbReference type="PROSITE" id="PS50206"/>
    </source>
</evidence>
<organism evidence="2 3">
    <name type="scientific">Polaromonas aquatica</name>
    <dbReference type="NCBI Taxonomy" id="332657"/>
    <lineage>
        <taxon>Bacteria</taxon>
        <taxon>Pseudomonadati</taxon>
        <taxon>Pseudomonadota</taxon>
        <taxon>Betaproteobacteria</taxon>
        <taxon>Burkholderiales</taxon>
        <taxon>Comamonadaceae</taxon>
        <taxon>Polaromonas</taxon>
    </lineage>
</organism>
<dbReference type="InterPro" id="IPR052204">
    <property type="entry name" value="PpiC/parvulin_rotamase"/>
</dbReference>
<dbReference type="EMBL" id="JBHSRS010000083">
    <property type="protein sequence ID" value="MFC6283464.1"/>
    <property type="molecule type" value="Genomic_DNA"/>
</dbReference>
<gene>
    <name evidence="2" type="ORF">ACFQND_19730</name>
</gene>
<dbReference type="PANTHER" id="PTHR43629">
    <property type="entry name" value="PEPTIDYL-PROLYL CIS-TRANS ISOMERASE"/>
    <property type="match status" value="1"/>
</dbReference>
<dbReference type="Gene3D" id="3.40.250.10">
    <property type="entry name" value="Rhodanese-like domain"/>
    <property type="match status" value="1"/>
</dbReference>
<reference evidence="3" key="1">
    <citation type="journal article" date="2019" name="Int. J. Syst. Evol. Microbiol.">
        <title>The Global Catalogue of Microorganisms (GCM) 10K type strain sequencing project: providing services to taxonomists for standard genome sequencing and annotation.</title>
        <authorList>
            <consortium name="The Broad Institute Genomics Platform"/>
            <consortium name="The Broad Institute Genome Sequencing Center for Infectious Disease"/>
            <person name="Wu L."/>
            <person name="Ma J."/>
        </authorList>
    </citation>
    <scope>NUCLEOTIDE SEQUENCE [LARGE SCALE GENOMIC DNA]</scope>
    <source>
        <strain evidence="3">CCUG 39402</strain>
    </source>
</reference>
<evidence type="ECO:0000313" key="3">
    <source>
        <dbReference type="Proteomes" id="UP001596270"/>
    </source>
</evidence>
<keyword evidence="3" id="KW-1185">Reference proteome</keyword>
<sequence>MIPQLNPSSFAAWRDSAQAGLSGTPAALPIVLDVREPWELQTASVKPDGFTLLHIPMREVPARVAELEASYGNGHPIACLCHHGMRSLQVGNFLEQHGFTEVVNFQGGIDAWAQQVDPGVPRY</sequence>
<dbReference type="InterPro" id="IPR036873">
    <property type="entry name" value="Rhodanese-like_dom_sf"/>
</dbReference>
<name>A0ABW1U0X3_9BURK</name>
<feature type="domain" description="Rhodanese" evidence="1">
    <location>
        <begin position="30"/>
        <end position="121"/>
    </location>
</feature>
<accession>A0ABW1U0X3</accession>
<proteinExistence type="predicted"/>
<dbReference type="Proteomes" id="UP001596270">
    <property type="component" value="Unassembled WGS sequence"/>
</dbReference>
<comment type="caution">
    <text evidence="2">The sequence shown here is derived from an EMBL/GenBank/DDBJ whole genome shotgun (WGS) entry which is preliminary data.</text>
</comment>
<dbReference type="PANTHER" id="PTHR43629:SF2">
    <property type="entry name" value="RHODANESE-LIKE_PPIC DOMAIN-CONTAINING PROTEIN 12, CHLOROPLASTIC"/>
    <property type="match status" value="1"/>
</dbReference>
<dbReference type="PROSITE" id="PS50206">
    <property type="entry name" value="RHODANESE_3"/>
    <property type="match status" value="1"/>
</dbReference>
<evidence type="ECO:0000313" key="2">
    <source>
        <dbReference type="EMBL" id="MFC6283464.1"/>
    </source>
</evidence>
<dbReference type="SMART" id="SM00450">
    <property type="entry name" value="RHOD"/>
    <property type="match status" value="1"/>
</dbReference>
<dbReference type="Pfam" id="PF00581">
    <property type="entry name" value="Rhodanese"/>
    <property type="match status" value="1"/>
</dbReference>
<dbReference type="SUPFAM" id="SSF52821">
    <property type="entry name" value="Rhodanese/Cell cycle control phosphatase"/>
    <property type="match status" value="1"/>
</dbReference>
<dbReference type="InterPro" id="IPR001763">
    <property type="entry name" value="Rhodanese-like_dom"/>
</dbReference>
<protein>
    <submittedName>
        <fullName evidence="2">Rhodanese-like domain-containing protein</fullName>
    </submittedName>
</protein>